<keyword evidence="2" id="KW-1185">Reference proteome</keyword>
<protein>
    <submittedName>
        <fullName evidence="1">Uncharacterized protein</fullName>
    </submittedName>
</protein>
<sequence length="253" mass="28600">MIIFRGNFLVFLFLSGLLFISCQSDKKSEVDITISTMNATAKKLNDPTLSLQEVKRVGENEILMRFQSKINADKVSSDVMRESLLSLVGKIIWSDKQNIKMLNDGINFKVEVKDDSGKVIISELINKANIQNERTNPTTQKHNEVKQMLEVFNNNLPIVDSASGVKITQISVGVQNDLIYTAIVPHSIKQAVKRPEAKSIIKEDMSKNSALKKILTDMKPYDISTLKYQYRDENGALLQEVEMTERDFSSQQP</sequence>
<reference evidence="1 2" key="1">
    <citation type="submission" date="2018-04" db="EMBL/GenBank/DDBJ databases">
        <title>Characteristic and Complete Genome Sequencing of A Novel Member of Infective Endocarditis Causative Bacteria: Bergeyella cardium QL-PH.</title>
        <authorList>
            <person name="Pan H."/>
            <person name="Sun E."/>
            <person name="Zhang Y."/>
        </authorList>
    </citation>
    <scope>NUCLEOTIDE SEQUENCE [LARGE SCALE GENOMIC DNA]</scope>
    <source>
        <strain evidence="1 2">HPQL</strain>
    </source>
</reference>
<proteinExistence type="predicted"/>
<dbReference type="RefSeq" id="WP_160223653.1">
    <property type="nucleotide sequence ID" value="NZ_CP029149.1"/>
</dbReference>
<evidence type="ECO:0000313" key="1">
    <source>
        <dbReference type="EMBL" id="QHN64506.1"/>
    </source>
</evidence>
<dbReference type="PROSITE" id="PS51257">
    <property type="entry name" value="PROKAR_LIPOPROTEIN"/>
    <property type="match status" value="1"/>
</dbReference>
<accession>A0A6P1QQQ9</accession>
<gene>
    <name evidence="1" type="ORF">DBX24_00680</name>
</gene>
<evidence type="ECO:0000313" key="2">
    <source>
        <dbReference type="Proteomes" id="UP000464318"/>
    </source>
</evidence>
<dbReference type="OrthoDB" id="1251735at2"/>
<dbReference type="EMBL" id="CP029149">
    <property type="protein sequence ID" value="QHN64506.1"/>
    <property type="molecule type" value="Genomic_DNA"/>
</dbReference>
<organism evidence="1 2">
    <name type="scientific">Bergeyella cardium</name>
    <dbReference type="NCBI Taxonomy" id="1585976"/>
    <lineage>
        <taxon>Bacteria</taxon>
        <taxon>Pseudomonadati</taxon>
        <taxon>Bacteroidota</taxon>
        <taxon>Flavobacteriia</taxon>
        <taxon>Flavobacteriales</taxon>
        <taxon>Weeksellaceae</taxon>
        <taxon>Bergeyella</taxon>
    </lineage>
</organism>
<name>A0A6P1QQQ9_9FLAO</name>
<dbReference type="Proteomes" id="UP000464318">
    <property type="component" value="Chromosome"/>
</dbReference>
<dbReference type="AlphaFoldDB" id="A0A6P1QQQ9"/>
<dbReference type="KEGG" id="bcad:DBX24_00680"/>